<accession>A0A382WVZ9</accession>
<gene>
    <name evidence="1" type="ORF">METZ01_LOCUS265647</name>
    <name evidence="2" type="ORF">METZ01_LOCUS415399</name>
</gene>
<protein>
    <submittedName>
        <fullName evidence="2">Uncharacterized protein</fullName>
    </submittedName>
</protein>
<evidence type="ECO:0000313" key="2">
    <source>
        <dbReference type="EMBL" id="SVD62545.1"/>
    </source>
</evidence>
<reference evidence="2" key="1">
    <citation type="submission" date="2018-05" db="EMBL/GenBank/DDBJ databases">
        <authorList>
            <person name="Lanie J.A."/>
            <person name="Ng W.-L."/>
            <person name="Kazmierczak K.M."/>
            <person name="Andrzejewski T.M."/>
            <person name="Davidsen T.M."/>
            <person name="Wayne K.J."/>
            <person name="Tettelin H."/>
            <person name="Glass J.I."/>
            <person name="Rusch D."/>
            <person name="Podicherti R."/>
            <person name="Tsui H.-C.T."/>
            <person name="Winkler M.E."/>
        </authorList>
    </citation>
    <scope>NUCLEOTIDE SEQUENCE</scope>
</reference>
<sequence>MSIEEIPKKNNSNDLEAGFQILDDFARFDQKNDVFRRAWWDDSIKNKKTKLFYATYREPLKTWRKADGYTQKDYALRNAAWHVSDLLTEINKDDDRREGFSDAFTLQT</sequence>
<organism evidence="2">
    <name type="scientific">marine metagenome</name>
    <dbReference type="NCBI Taxonomy" id="408172"/>
    <lineage>
        <taxon>unclassified sequences</taxon>
        <taxon>metagenomes</taxon>
        <taxon>ecological metagenomes</taxon>
    </lineage>
</organism>
<proteinExistence type="predicted"/>
<name>A0A382WVZ9_9ZZZZ</name>
<evidence type="ECO:0000313" key="1">
    <source>
        <dbReference type="EMBL" id="SVC12793.1"/>
    </source>
</evidence>
<dbReference type="AlphaFoldDB" id="A0A382WVZ9"/>
<dbReference type="EMBL" id="UINC01075019">
    <property type="protein sequence ID" value="SVC12793.1"/>
    <property type="molecule type" value="Genomic_DNA"/>
</dbReference>
<feature type="non-terminal residue" evidence="2">
    <location>
        <position position="108"/>
    </location>
</feature>
<dbReference type="EMBL" id="UINC01162664">
    <property type="protein sequence ID" value="SVD62545.1"/>
    <property type="molecule type" value="Genomic_DNA"/>
</dbReference>